<dbReference type="EMBL" id="FMTY01000002">
    <property type="protein sequence ID" value="SCX05736.1"/>
    <property type="molecule type" value="Genomic_DNA"/>
</dbReference>
<sequence>MTNKHILIAFVLGCIITIVGALFKIMHWPGASLLLILGMLSEASAGVMLIVKIYKNQNPNGFLNK</sequence>
<accession>A0A1G4VEW1</accession>
<dbReference type="InterPro" id="IPR055087">
    <property type="entry name" value="GldL-like_N"/>
</dbReference>
<evidence type="ECO:0000313" key="4">
    <source>
        <dbReference type="Proteomes" id="UP000182124"/>
    </source>
</evidence>
<organism evidence="3 4">
    <name type="scientific">Flavobacterium saliperosum</name>
    <dbReference type="NCBI Taxonomy" id="329186"/>
    <lineage>
        <taxon>Bacteria</taxon>
        <taxon>Pseudomonadati</taxon>
        <taxon>Bacteroidota</taxon>
        <taxon>Flavobacteriia</taxon>
        <taxon>Flavobacteriales</taxon>
        <taxon>Flavobacteriaceae</taxon>
        <taxon>Flavobacterium</taxon>
    </lineage>
</organism>
<keyword evidence="1" id="KW-0472">Membrane</keyword>
<proteinExistence type="predicted"/>
<protein>
    <recommendedName>
        <fullName evidence="2">Gliding motility protein GldL-like N-terminal domain-containing protein</fullName>
    </recommendedName>
</protein>
<feature type="transmembrane region" description="Helical" evidence="1">
    <location>
        <begin position="33"/>
        <end position="54"/>
    </location>
</feature>
<dbReference type="RefSeq" id="WP_023576465.1">
    <property type="nucleotide sequence ID" value="NZ_CBCSBQ010000016.1"/>
</dbReference>
<evidence type="ECO:0000313" key="3">
    <source>
        <dbReference type="EMBL" id="SCX05736.1"/>
    </source>
</evidence>
<dbReference type="Proteomes" id="UP000182124">
    <property type="component" value="Unassembled WGS sequence"/>
</dbReference>
<dbReference type="eggNOG" id="ENOG5033BG8">
    <property type="taxonomic scope" value="Bacteria"/>
</dbReference>
<keyword evidence="1" id="KW-0812">Transmembrane</keyword>
<evidence type="ECO:0000256" key="1">
    <source>
        <dbReference type="SAM" id="Phobius"/>
    </source>
</evidence>
<dbReference type="AlphaFoldDB" id="A0A1G4VEW1"/>
<feature type="domain" description="Gliding motility protein GldL-like N-terminal" evidence="2">
    <location>
        <begin position="12"/>
        <end position="44"/>
    </location>
</feature>
<name>A0A1G4VEW1_9FLAO</name>
<dbReference type="STRING" id="329186.SAMN02927925_00875"/>
<dbReference type="Pfam" id="PF22827">
    <property type="entry name" value="GldL_N"/>
    <property type="match status" value="1"/>
</dbReference>
<gene>
    <name evidence="3" type="ORF">SAMN02927925_00875</name>
</gene>
<reference evidence="3 4" key="1">
    <citation type="submission" date="2016-10" db="EMBL/GenBank/DDBJ databases">
        <authorList>
            <person name="de Groot N.N."/>
        </authorList>
    </citation>
    <scope>NUCLEOTIDE SEQUENCE [LARGE SCALE GENOMIC DNA]</scope>
    <source>
        <strain evidence="3 4">CGMCC 1.3801</strain>
    </source>
</reference>
<feature type="transmembrane region" description="Helical" evidence="1">
    <location>
        <begin position="6"/>
        <end position="26"/>
    </location>
</feature>
<keyword evidence="1" id="KW-1133">Transmembrane helix</keyword>
<evidence type="ECO:0000259" key="2">
    <source>
        <dbReference type="Pfam" id="PF22827"/>
    </source>
</evidence>